<keyword evidence="2" id="KW-1185">Reference proteome</keyword>
<name>A0ABT9P221_9ACTN</name>
<dbReference type="SUPFAM" id="SSF140736">
    <property type="entry name" value="Rv1873-like"/>
    <property type="match status" value="1"/>
</dbReference>
<dbReference type="Pfam" id="PF08837">
    <property type="entry name" value="DUF1810"/>
    <property type="match status" value="1"/>
</dbReference>
<dbReference type="EMBL" id="JAUSQZ010000001">
    <property type="protein sequence ID" value="MDP9826720.1"/>
    <property type="molecule type" value="Genomic_DNA"/>
</dbReference>
<dbReference type="PIRSF" id="PIRSF008546">
    <property type="entry name" value="UCP008546"/>
    <property type="match status" value="1"/>
</dbReference>
<evidence type="ECO:0000313" key="2">
    <source>
        <dbReference type="Proteomes" id="UP001235712"/>
    </source>
</evidence>
<sequence length="153" mass="16446">MSDDPFDLARFVRAQDSGGTYGDAVAELRAGAKTSHWMWFVFPQIAGLGLSATSVRYAITGLPEARAYLAHPVLGPRLEECATILLGLPDTSADAVLGPVDAAKLRSSMTLFAYAAPEREVFRAVLRAWFGGQEDDATTSRLGEPTPEGEEED</sequence>
<dbReference type="Proteomes" id="UP001235712">
    <property type="component" value="Unassembled WGS sequence"/>
</dbReference>
<organism evidence="1 2">
    <name type="scientific">Kineosporia succinea</name>
    <dbReference type="NCBI Taxonomy" id="84632"/>
    <lineage>
        <taxon>Bacteria</taxon>
        <taxon>Bacillati</taxon>
        <taxon>Actinomycetota</taxon>
        <taxon>Actinomycetes</taxon>
        <taxon>Kineosporiales</taxon>
        <taxon>Kineosporiaceae</taxon>
        <taxon>Kineosporia</taxon>
    </lineage>
</organism>
<comment type="caution">
    <text evidence="1">The sequence shown here is derived from an EMBL/GenBank/DDBJ whole genome shotgun (WGS) entry which is preliminary data.</text>
</comment>
<dbReference type="RefSeq" id="WP_307241822.1">
    <property type="nucleotide sequence ID" value="NZ_JAUSQZ010000001.1"/>
</dbReference>
<accession>A0ABT9P221</accession>
<dbReference type="Gene3D" id="1.25.40.380">
    <property type="entry name" value="Protein of unknown function DUF1810"/>
    <property type="match status" value="1"/>
</dbReference>
<protein>
    <submittedName>
        <fullName evidence="1">Uncharacterized protein (DUF1810 family)</fullName>
    </submittedName>
</protein>
<evidence type="ECO:0000313" key="1">
    <source>
        <dbReference type="EMBL" id="MDP9826720.1"/>
    </source>
</evidence>
<gene>
    <name evidence="1" type="ORF">J2S57_002469</name>
</gene>
<proteinExistence type="predicted"/>
<dbReference type="InterPro" id="IPR036287">
    <property type="entry name" value="Rv1873-like_sf"/>
</dbReference>
<dbReference type="InterPro" id="IPR014937">
    <property type="entry name" value="DUF1810"/>
</dbReference>
<reference evidence="1 2" key="1">
    <citation type="submission" date="2023-07" db="EMBL/GenBank/DDBJ databases">
        <title>Sequencing the genomes of 1000 actinobacteria strains.</title>
        <authorList>
            <person name="Klenk H.-P."/>
        </authorList>
    </citation>
    <scope>NUCLEOTIDE SEQUENCE [LARGE SCALE GENOMIC DNA]</scope>
    <source>
        <strain evidence="1 2">DSM 44388</strain>
    </source>
</reference>